<dbReference type="PROSITE" id="PS50919">
    <property type="entry name" value="MIR"/>
    <property type="match status" value="3"/>
</dbReference>
<keyword evidence="8 17" id="KW-0812">Transmembrane</keyword>
<keyword evidence="11 17" id="KW-1133">Transmembrane helix</keyword>
<feature type="domain" description="MIR" evidence="18">
    <location>
        <begin position="845"/>
        <end position="901"/>
    </location>
</feature>
<dbReference type="InterPro" id="IPR016093">
    <property type="entry name" value="MIR_motif"/>
</dbReference>
<keyword evidence="9" id="KW-0677">Repeat</keyword>
<comment type="subcellular location">
    <subcellularLocation>
        <location evidence="1">Endoplasmic reticulum membrane</location>
        <topology evidence="1">Multi-pass membrane protein</topology>
    </subcellularLocation>
</comment>
<gene>
    <name evidence="19" type="ORF">MCHLO_08570</name>
</gene>
<keyword evidence="20" id="KW-1185">Reference proteome</keyword>
<dbReference type="InterPro" id="IPR019775">
    <property type="entry name" value="WD40_repeat_CS"/>
</dbReference>
<reference evidence="19" key="1">
    <citation type="submission" date="2014-09" db="EMBL/GenBank/DDBJ databases">
        <title>Genome sequence of the luminous mushroom Mycena chlorophos for searching fungal bioluminescence genes.</title>
        <authorList>
            <person name="Tanaka Y."/>
            <person name="Kasuga D."/>
            <person name="Oba Y."/>
            <person name="Hase S."/>
            <person name="Sato K."/>
            <person name="Oba Y."/>
            <person name="Sakakibara Y."/>
        </authorList>
    </citation>
    <scope>NUCLEOTIDE SEQUENCE</scope>
</reference>
<evidence type="ECO:0000256" key="4">
    <source>
        <dbReference type="ARBA" id="ARBA00012839"/>
    </source>
</evidence>
<comment type="catalytic activity">
    <reaction evidence="13">
        <text>a di-trans,poly-cis-dolichyl beta-D-mannosyl phosphate + L-threonyl-[protein] = 3-O-(alpha-D-mannosyl)-L-threonyl-[protein] + a di-trans,poly-cis-dolichyl phosphate + H(+)</text>
        <dbReference type="Rhea" id="RHEA:53396"/>
        <dbReference type="Rhea" id="RHEA-COMP:11060"/>
        <dbReference type="Rhea" id="RHEA-COMP:13547"/>
        <dbReference type="Rhea" id="RHEA-COMP:19498"/>
        <dbReference type="Rhea" id="RHEA-COMP:19501"/>
        <dbReference type="ChEBI" id="CHEBI:15378"/>
        <dbReference type="ChEBI" id="CHEBI:30013"/>
        <dbReference type="ChEBI" id="CHEBI:57683"/>
        <dbReference type="ChEBI" id="CHEBI:58211"/>
        <dbReference type="ChEBI" id="CHEBI:137323"/>
        <dbReference type="EC" id="2.4.1.109"/>
    </reaction>
</comment>
<feature type="domain" description="MIR" evidence="18">
    <location>
        <begin position="779"/>
        <end position="833"/>
    </location>
</feature>
<evidence type="ECO:0000256" key="1">
    <source>
        <dbReference type="ARBA" id="ARBA00004477"/>
    </source>
</evidence>
<dbReference type="Proteomes" id="UP000815677">
    <property type="component" value="Unassembled WGS sequence"/>
</dbReference>
<protein>
    <recommendedName>
        <fullName evidence="4">dolichyl-phosphate-mannose--protein mannosyltransferase</fullName>
        <ecNumber evidence="4">2.4.1.109</ecNumber>
    </recommendedName>
</protein>
<comment type="pathway">
    <text evidence="2">Protein modification; protein glycosylation.</text>
</comment>
<dbReference type="InterPro" id="IPR032421">
    <property type="entry name" value="PMT_4TMC"/>
</dbReference>
<evidence type="ECO:0000313" key="20">
    <source>
        <dbReference type="Proteomes" id="UP000815677"/>
    </source>
</evidence>
<sequence>MPERPAKKARVEPPPLSSKRVKGSPVPANFKNKATKTKEKQKETASLPSTFKIVAGSYEKLLYGLEGSVSYEDSQLAFHLKPVFAFPAHVSCIKAVAASPQGGKWLATGSADEIIKVWDLRRRKEIGGLMHHEGSITHLVFPSRSHLLSASEDGTLCLFRARDWAVLRALRGHKGRVNSVAVHPSGKVALSVGKDRTLRMWDLMRGKGCASTKLGKEAELVRWSVDGSMFVVQTASTIDVYNTEMALLHTIQHPSRLQDVLFCKRVDGDGELLLAGAEDKKLSVYDMASTDPEKPPRIIAAMTGHANRVKAVQTLSIALPEGSPRSSTTVVCTVSSDGKIHVYDLASVPANSKEIIDILPVAVYDTNKTRLTCVTLADGISSGEEPAAANGKRKHAEDESEEDGEEGWEEMGEEEDEEEQEEEAELKEPHSLLLLFNSDRSCLRNMPESKGARRRVPKNAEPAPVVEQVPEDDSGKTGKPPGGQVYQKPTSQGSLSDLWSQHRAHVSGLIYTVLSLLTRFYRIGHASKVIWDEAHFGKFGTHYLKREFYFDVHPPLGKMLVGLVGLLAGYDGNFEFKSGEDYPEEVPYVEMRMMLALFGVGMVPLAWYTGIELGFSDWASHLFALMVLLDVGWLCISRFILLDSMLLFFIVLTVFCLSKFHNQQLRPFSVGWWTWLTMTGVAIGCATSVKMIGLFVTSLVGLYTVEDLWSKFGDLQMPVRTHVKHWTARIFCLIIIPMIVFMASFKAHFMVLNESGPGDSQMSSLFQANLQGSELGTYPLEVAFGSRITLKAMGFGGGLLHSHPHLFPEGSGQQQITCYHHKDANNEWTILTPWDQRPYSPTDPIRYVRHGDVIRLNHDLTTRNLHSHTIPAPLTKLNHEVSAYGNTTIGDVHDYWVVEILDDYVLGSREHVPRVRTLTTRLRLRHQVLGCYLYASGKSLPQWGWKQIEVSCIPEDDPKDVKTHWNVEGHWNGRLPPGDKSNFKTSFLRDFVALNVAMMNSNNALIPDPDKQDILASQPLDWPFLHLGLRMCGWGDKETKFYLLGNPIVWWSGSVSLIVAAVTVVVYLMRMQRQYFVMNDAEWDHFLYVIKIAGIGWTLHFVPFMIMGRVTYVHHYLPTLYFAVIMLTFAVYTAAIAGTFWWFKGMAWGIDGPILEHKGLLWRKTWNIYTQ</sequence>
<dbReference type="Pfam" id="PF02366">
    <property type="entry name" value="PMT"/>
    <property type="match status" value="1"/>
</dbReference>
<keyword evidence="6" id="KW-0328">Glycosyltransferase</keyword>
<feature type="repeat" description="WD" evidence="15">
    <location>
        <begin position="86"/>
        <end position="128"/>
    </location>
</feature>
<dbReference type="SMART" id="SM00320">
    <property type="entry name" value="WD40"/>
    <property type="match status" value="5"/>
</dbReference>
<feature type="region of interest" description="Disordered" evidence="16">
    <location>
        <begin position="381"/>
        <end position="430"/>
    </location>
</feature>
<evidence type="ECO:0000256" key="3">
    <source>
        <dbReference type="ARBA" id="ARBA00007222"/>
    </source>
</evidence>
<evidence type="ECO:0000256" key="11">
    <source>
        <dbReference type="ARBA" id="ARBA00022989"/>
    </source>
</evidence>
<dbReference type="InterPro" id="IPR003342">
    <property type="entry name" value="ArnT-like_N"/>
</dbReference>
<dbReference type="PROSITE" id="PS00678">
    <property type="entry name" value="WD_REPEATS_1"/>
    <property type="match status" value="2"/>
</dbReference>
<feature type="region of interest" description="Disordered" evidence="16">
    <location>
        <begin position="447"/>
        <end position="494"/>
    </location>
</feature>
<evidence type="ECO:0000256" key="15">
    <source>
        <dbReference type="PROSITE-ProRule" id="PRU00221"/>
    </source>
</evidence>
<feature type="transmembrane region" description="Helical" evidence="17">
    <location>
        <begin position="672"/>
        <end position="705"/>
    </location>
</feature>
<keyword evidence="10" id="KW-0256">Endoplasmic reticulum</keyword>
<evidence type="ECO:0000256" key="12">
    <source>
        <dbReference type="ARBA" id="ARBA00023136"/>
    </source>
</evidence>
<evidence type="ECO:0000256" key="13">
    <source>
        <dbReference type="ARBA" id="ARBA00045085"/>
    </source>
</evidence>
<evidence type="ECO:0000256" key="6">
    <source>
        <dbReference type="ARBA" id="ARBA00022676"/>
    </source>
</evidence>
<proteinExistence type="inferred from homology"/>
<dbReference type="SUPFAM" id="SSF82109">
    <property type="entry name" value="MIR domain"/>
    <property type="match status" value="1"/>
</dbReference>
<dbReference type="InterPro" id="IPR036322">
    <property type="entry name" value="WD40_repeat_dom_sf"/>
</dbReference>
<dbReference type="Pfam" id="PF00400">
    <property type="entry name" value="WD40"/>
    <property type="match status" value="3"/>
</dbReference>
<dbReference type="InterPro" id="IPR027005">
    <property type="entry name" value="PMT-like"/>
</dbReference>
<dbReference type="PROSITE" id="PS50294">
    <property type="entry name" value="WD_REPEATS_REGION"/>
    <property type="match status" value="2"/>
</dbReference>
<evidence type="ECO:0000259" key="18">
    <source>
        <dbReference type="PROSITE" id="PS50919"/>
    </source>
</evidence>
<feature type="transmembrane region" description="Helical" evidence="17">
    <location>
        <begin position="1120"/>
        <end position="1143"/>
    </location>
</feature>
<feature type="transmembrane region" description="Helical" evidence="17">
    <location>
        <begin position="1088"/>
        <end position="1108"/>
    </location>
</feature>
<feature type="compositionally biased region" description="Basic and acidic residues" evidence="16">
    <location>
        <begin position="1"/>
        <end position="11"/>
    </location>
</feature>
<evidence type="ECO:0000256" key="17">
    <source>
        <dbReference type="SAM" id="Phobius"/>
    </source>
</evidence>
<evidence type="ECO:0000256" key="10">
    <source>
        <dbReference type="ARBA" id="ARBA00022824"/>
    </source>
</evidence>
<keyword evidence="5 15" id="KW-0853">WD repeat</keyword>
<evidence type="ECO:0000256" key="7">
    <source>
        <dbReference type="ARBA" id="ARBA00022679"/>
    </source>
</evidence>
<dbReference type="PANTHER" id="PTHR10050">
    <property type="entry name" value="DOLICHYL-PHOSPHATE-MANNOSE--PROTEIN MANNOSYLTRANSFERASE"/>
    <property type="match status" value="1"/>
</dbReference>
<comment type="similarity">
    <text evidence="3">Belongs to the glycosyltransferase 39 family.</text>
</comment>
<feature type="region of interest" description="Disordered" evidence="16">
    <location>
        <begin position="1"/>
        <end position="45"/>
    </location>
</feature>
<feature type="transmembrane region" description="Helical" evidence="17">
    <location>
        <begin position="641"/>
        <end position="660"/>
    </location>
</feature>
<name>A0ABQ0LJU3_MYCCL</name>
<evidence type="ECO:0000256" key="2">
    <source>
        <dbReference type="ARBA" id="ARBA00004922"/>
    </source>
</evidence>
<keyword evidence="12 17" id="KW-0472">Membrane</keyword>
<dbReference type="InterPro" id="IPR036300">
    <property type="entry name" value="MIR_dom_sf"/>
</dbReference>
<dbReference type="Pfam" id="PF16192">
    <property type="entry name" value="PMT_4TMC"/>
    <property type="match status" value="1"/>
</dbReference>
<keyword evidence="7" id="KW-0808">Transferase</keyword>
<dbReference type="EMBL" id="DF847199">
    <property type="protein sequence ID" value="GAT51426.1"/>
    <property type="molecule type" value="Genomic_DNA"/>
</dbReference>
<comment type="catalytic activity">
    <reaction evidence="14">
        <text>a di-trans,poly-cis-dolichyl beta-D-mannosyl phosphate + L-seryl-[protein] = 3-O-(alpha-D-mannosyl)-L-seryl-[protein] + a di-trans,poly-cis-dolichyl phosphate + H(+)</text>
        <dbReference type="Rhea" id="RHEA:17377"/>
        <dbReference type="Rhea" id="RHEA-COMP:9863"/>
        <dbReference type="Rhea" id="RHEA-COMP:13546"/>
        <dbReference type="Rhea" id="RHEA-COMP:19498"/>
        <dbReference type="Rhea" id="RHEA-COMP:19501"/>
        <dbReference type="ChEBI" id="CHEBI:15378"/>
        <dbReference type="ChEBI" id="CHEBI:29999"/>
        <dbReference type="ChEBI" id="CHEBI:57683"/>
        <dbReference type="ChEBI" id="CHEBI:58211"/>
        <dbReference type="ChEBI" id="CHEBI:137321"/>
        <dbReference type="EC" id="2.4.1.109"/>
    </reaction>
</comment>
<dbReference type="InterPro" id="IPR001680">
    <property type="entry name" value="WD40_rpt"/>
</dbReference>
<dbReference type="PROSITE" id="PS50082">
    <property type="entry name" value="WD_REPEATS_2"/>
    <property type="match status" value="2"/>
</dbReference>
<feature type="transmembrane region" description="Helical" evidence="17">
    <location>
        <begin position="1048"/>
        <end position="1068"/>
    </location>
</feature>
<dbReference type="Pfam" id="PF02815">
    <property type="entry name" value="MIR"/>
    <property type="match status" value="1"/>
</dbReference>
<organism evidence="19 20">
    <name type="scientific">Mycena chlorophos</name>
    <name type="common">Agaric fungus</name>
    <name type="synonym">Agaricus chlorophos</name>
    <dbReference type="NCBI Taxonomy" id="658473"/>
    <lineage>
        <taxon>Eukaryota</taxon>
        <taxon>Fungi</taxon>
        <taxon>Dikarya</taxon>
        <taxon>Basidiomycota</taxon>
        <taxon>Agaricomycotina</taxon>
        <taxon>Agaricomycetes</taxon>
        <taxon>Agaricomycetidae</taxon>
        <taxon>Agaricales</taxon>
        <taxon>Marasmiineae</taxon>
        <taxon>Mycenaceae</taxon>
        <taxon>Mycena</taxon>
    </lineage>
</organism>
<dbReference type="InterPro" id="IPR015943">
    <property type="entry name" value="WD40/YVTN_repeat-like_dom_sf"/>
</dbReference>
<feature type="transmembrane region" description="Helical" evidence="17">
    <location>
        <begin position="726"/>
        <end position="745"/>
    </location>
</feature>
<feature type="compositionally biased region" description="Acidic residues" evidence="16">
    <location>
        <begin position="398"/>
        <end position="425"/>
    </location>
</feature>
<evidence type="ECO:0000313" key="19">
    <source>
        <dbReference type="EMBL" id="GAT51426.1"/>
    </source>
</evidence>
<evidence type="ECO:0000256" key="14">
    <source>
        <dbReference type="ARBA" id="ARBA00045102"/>
    </source>
</evidence>
<dbReference type="SMART" id="SM00472">
    <property type="entry name" value="MIR"/>
    <property type="match status" value="3"/>
</dbReference>
<feature type="transmembrane region" description="Helical" evidence="17">
    <location>
        <begin position="593"/>
        <end position="611"/>
    </location>
</feature>
<dbReference type="Gene3D" id="2.80.10.50">
    <property type="match status" value="1"/>
</dbReference>
<feature type="domain" description="MIR" evidence="18">
    <location>
        <begin position="912"/>
        <end position="970"/>
    </location>
</feature>
<dbReference type="PANTHER" id="PTHR10050:SF46">
    <property type="entry name" value="PROTEIN O-MANNOSYL-TRANSFERASE 2"/>
    <property type="match status" value="1"/>
</dbReference>
<evidence type="ECO:0000256" key="16">
    <source>
        <dbReference type="SAM" id="MobiDB-lite"/>
    </source>
</evidence>
<accession>A0ABQ0LJU3</accession>
<evidence type="ECO:0000256" key="5">
    <source>
        <dbReference type="ARBA" id="ARBA00022574"/>
    </source>
</evidence>
<feature type="repeat" description="WD" evidence="15">
    <location>
        <begin position="170"/>
        <end position="211"/>
    </location>
</feature>
<evidence type="ECO:0000256" key="9">
    <source>
        <dbReference type="ARBA" id="ARBA00022737"/>
    </source>
</evidence>
<dbReference type="SUPFAM" id="SSF50978">
    <property type="entry name" value="WD40 repeat-like"/>
    <property type="match status" value="1"/>
</dbReference>
<evidence type="ECO:0000256" key="8">
    <source>
        <dbReference type="ARBA" id="ARBA00022692"/>
    </source>
</evidence>
<dbReference type="EC" id="2.4.1.109" evidence="4"/>
<dbReference type="Gene3D" id="2.130.10.10">
    <property type="entry name" value="YVTN repeat-like/Quinoprotein amine dehydrogenase"/>
    <property type="match status" value="2"/>
</dbReference>